<keyword evidence="18" id="KW-1185">Reference proteome</keyword>
<keyword evidence="8 12" id="KW-0798">TonB box</keyword>
<evidence type="ECO:0000256" key="3">
    <source>
        <dbReference type="ARBA" id="ARBA00022452"/>
    </source>
</evidence>
<name>A0ABZ2G095_9SPHN</name>
<keyword evidence="3 11" id="KW-1134">Transmembrane beta strand</keyword>
<protein>
    <submittedName>
        <fullName evidence="17">TonB-dependent receptor</fullName>
    </submittedName>
</protein>
<evidence type="ECO:0000256" key="7">
    <source>
        <dbReference type="ARBA" id="ARBA00023065"/>
    </source>
</evidence>
<keyword evidence="5 11" id="KW-0812">Transmembrane</keyword>
<dbReference type="InterPro" id="IPR000531">
    <property type="entry name" value="Beta-barrel_TonB"/>
</dbReference>
<dbReference type="EMBL" id="CP145607">
    <property type="protein sequence ID" value="WWM69968.1"/>
    <property type="molecule type" value="Genomic_DNA"/>
</dbReference>
<evidence type="ECO:0000256" key="5">
    <source>
        <dbReference type="ARBA" id="ARBA00022692"/>
    </source>
</evidence>
<evidence type="ECO:0000256" key="6">
    <source>
        <dbReference type="ARBA" id="ARBA00023004"/>
    </source>
</evidence>
<evidence type="ECO:0000256" key="10">
    <source>
        <dbReference type="ARBA" id="ARBA00023237"/>
    </source>
</evidence>
<feature type="compositionally biased region" description="Low complexity" evidence="13">
    <location>
        <begin position="26"/>
        <end position="44"/>
    </location>
</feature>
<proteinExistence type="inferred from homology"/>
<evidence type="ECO:0000256" key="9">
    <source>
        <dbReference type="ARBA" id="ARBA00023136"/>
    </source>
</evidence>
<evidence type="ECO:0000313" key="17">
    <source>
        <dbReference type="EMBL" id="WWM69968.1"/>
    </source>
</evidence>
<evidence type="ECO:0000256" key="14">
    <source>
        <dbReference type="SAM" id="SignalP"/>
    </source>
</evidence>
<evidence type="ECO:0000256" key="1">
    <source>
        <dbReference type="ARBA" id="ARBA00004571"/>
    </source>
</evidence>
<comment type="subcellular location">
    <subcellularLocation>
        <location evidence="1 11">Cell outer membrane</location>
        <topology evidence="1 11">Multi-pass membrane protein</topology>
    </subcellularLocation>
</comment>
<dbReference type="Pfam" id="PF07715">
    <property type="entry name" value="Plug"/>
    <property type="match status" value="1"/>
</dbReference>
<accession>A0ABZ2G095</accession>
<feature type="signal peptide" evidence="14">
    <location>
        <begin position="1"/>
        <end position="26"/>
    </location>
</feature>
<evidence type="ECO:0000256" key="13">
    <source>
        <dbReference type="SAM" id="MobiDB-lite"/>
    </source>
</evidence>
<keyword evidence="6" id="KW-0408">Iron</keyword>
<feature type="domain" description="TonB-dependent receptor-like beta-barrel" evidence="15">
    <location>
        <begin position="342"/>
        <end position="775"/>
    </location>
</feature>
<keyword evidence="4" id="KW-0410">Iron transport</keyword>
<evidence type="ECO:0000256" key="4">
    <source>
        <dbReference type="ARBA" id="ARBA00022496"/>
    </source>
</evidence>
<sequence>MTNTHSTGLRAAAFLLMTGASLPALAQAGPAQPPQEATTAGTPAADEEIASDQAPRTNADGLEEIVVTATKQVTNLQRTPIAISVASAQALEDRSVQSLLDLGDGSIPGLRVATFEARQSAVTIGIRGIVPLDANQPAREQGVGVYLDGVYLGRQQGLGAALLDIERIEVLKGPQGTLFGRNTSGGAVSMITKAPTGRFGLRASIGAGNYSAVNGNIHLDLPAIGPFSFKLDAAADYRDGITENPLPGQKDFGYYDRKGFQAKMRFKPSADFVADFAFDAGKDKNTPFYSQLINFNPNGYPVGTLTGSLPSSQVRPLPPLVQIVPDRVQKVADIGVPQRPSVDKTRGVSANLRWNVADWLELRSISAYRDVSVDQWDNVGGAHRPPVFSPNGLFSRYSLSYLEQNQYSQEFQAVGRLADQLDYVFGVYWFREKAFEEAATPSSLRWNADGTAYTVVDPCTGSGGFGSLPGCRSIDRGSRVTSSSRAVFGQATWTPPGMEKLHLTVGGRYTNDKKDGVLYLFNNQPSRCPPTLTTAPLCTLDLDTNRFNPLVTVAYEPTRSINLYAKYATGYRSGGASSRSVTYREFGPEDVKSYEIGAKTEWFDRRLRVNAAAYIMDRTGSQVDFSTVVSTGGTSTRNTLDTINAPGTTKIRGLEVDFIARVTDNLQLSGAYAYTYTKVPDTADPQRPGSPLVPVFIVFTPRNVANGAIDYELPLAWNNAKLRFHMDGNYNQGTQSFAEYATKNDSSFVVNARLALADIAFGNNLFTLAAWSRNLFNEQYIYRRDPSTSLPNPTTGAVNGVTGEYANFGTPRTYGLELSVKL</sequence>
<feature type="region of interest" description="Disordered" evidence="13">
    <location>
        <begin position="26"/>
        <end position="58"/>
    </location>
</feature>
<dbReference type="InterPro" id="IPR036942">
    <property type="entry name" value="Beta-barrel_TonB_sf"/>
</dbReference>
<evidence type="ECO:0000259" key="16">
    <source>
        <dbReference type="Pfam" id="PF07715"/>
    </source>
</evidence>
<dbReference type="PROSITE" id="PS52016">
    <property type="entry name" value="TONB_DEPENDENT_REC_3"/>
    <property type="match status" value="1"/>
</dbReference>
<dbReference type="InterPro" id="IPR039426">
    <property type="entry name" value="TonB-dep_rcpt-like"/>
</dbReference>
<evidence type="ECO:0000313" key="18">
    <source>
        <dbReference type="Proteomes" id="UP001382935"/>
    </source>
</evidence>
<keyword evidence="7" id="KW-0406">Ion transport</keyword>
<dbReference type="Gene3D" id="2.40.170.20">
    <property type="entry name" value="TonB-dependent receptor, beta-barrel domain"/>
    <property type="match status" value="1"/>
</dbReference>
<feature type="chain" id="PRO_5047392867" evidence="14">
    <location>
        <begin position="27"/>
        <end position="822"/>
    </location>
</feature>
<dbReference type="RefSeq" id="WP_338502503.1">
    <property type="nucleotide sequence ID" value="NZ_CP145607.1"/>
</dbReference>
<keyword evidence="9 11" id="KW-0472">Membrane</keyword>
<gene>
    <name evidence="17" type="ORF">V6R86_04530</name>
</gene>
<organism evidence="17 18">
    <name type="scientific">Sphingomonas kaistensis</name>
    <dbReference type="NCBI Taxonomy" id="298708"/>
    <lineage>
        <taxon>Bacteria</taxon>
        <taxon>Pseudomonadati</taxon>
        <taxon>Pseudomonadota</taxon>
        <taxon>Alphaproteobacteria</taxon>
        <taxon>Sphingomonadales</taxon>
        <taxon>Sphingomonadaceae</taxon>
        <taxon>Sphingomonas</taxon>
    </lineage>
</organism>
<comment type="similarity">
    <text evidence="11 12">Belongs to the TonB-dependent receptor family.</text>
</comment>
<dbReference type="SUPFAM" id="SSF56935">
    <property type="entry name" value="Porins"/>
    <property type="match status" value="1"/>
</dbReference>
<evidence type="ECO:0000259" key="15">
    <source>
        <dbReference type="Pfam" id="PF00593"/>
    </source>
</evidence>
<feature type="domain" description="TonB-dependent receptor plug" evidence="16">
    <location>
        <begin position="76"/>
        <end position="187"/>
    </location>
</feature>
<keyword evidence="17" id="KW-0675">Receptor</keyword>
<dbReference type="PANTHER" id="PTHR32552">
    <property type="entry name" value="FERRICHROME IRON RECEPTOR-RELATED"/>
    <property type="match status" value="1"/>
</dbReference>
<keyword evidence="2 11" id="KW-0813">Transport</keyword>
<evidence type="ECO:0000256" key="11">
    <source>
        <dbReference type="PROSITE-ProRule" id="PRU01360"/>
    </source>
</evidence>
<dbReference type="Proteomes" id="UP001382935">
    <property type="component" value="Chromosome"/>
</dbReference>
<evidence type="ECO:0000256" key="2">
    <source>
        <dbReference type="ARBA" id="ARBA00022448"/>
    </source>
</evidence>
<keyword evidence="14" id="KW-0732">Signal</keyword>
<keyword evidence="10 11" id="KW-0998">Cell outer membrane</keyword>
<reference evidence="17 18" key="1">
    <citation type="submission" date="2024-02" db="EMBL/GenBank/DDBJ databases">
        <title>Full genome sequence of Sphingomonas kaistensis.</title>
        <authorList>
            <person name="Poletto B.L."/>
            <person name="Silva G."/>
            <person name="Galante D."/>
            <person name="Campos K.R."/>
            <person name="Santos M.B.N."/>
            <person name="Sacchi C.T."/>
        </authorList>
    </citation>
    <scope>NUCLEOTIDE SEQUENCE [LARGE SCALE GENOMIC DNA]</scope>
    <source>
        <strain evidence="17 18">MA4R</strain>
    </source>
</reference>
<evidence type="ECO:0000256" key="8">
    <source>
        <dbReference type="ARBA" id="ARBA00023077"/>
    </source>
</evidence>
<dbReference type="PANTHER" id="PTHR32552:SF81">
    <property type="entry name" value="TONB-DEPENDENT OUTER MEMBRANE RECEPTOR"/>
    <property type="match status" value="1"/>
</dbReference>
<evidence type="ECO:0000256" key="12">
    <source>
        <dbReference type="RuleBase" id="RU003357"/>
    </source>
</evidence>
<dbReference type="Pfam" id="PF00593">
    <property type="entry name" value="TonB_dep_Rec_b-barrel"/>
    <property type="match status" value="1"/>
</dbReference>
<dbReference type="InterPro" id="IPR012910">
    <property type="entry name" value="Plug_dom"/>
</dbReference>